<sequence length="114" mass="13344">MSPHLQRRIYICLFRYSFIILRHPVCPKTLCKPPVGKRFPVDSGRRCLNFRFVLILRLDIISRFIACLREMIHLHNFSGSKYSENLKNSSSFTYTSSFVNLTDGTVEDSTRVRL</sequence>
<evidence type="ECO:0000313" key="1">
    <source>
        <dbReference type="EMBL" id="GFY77667.1"/>
    </source>
</evidence>
<dbReference type="AlphaFoldDB" id="A0A8X6YTK1"/>
<organism evidence="1 2">
    <name type="scientific">Trichonephila inaurata madagascariensis</name>
    <dbReference type="NCBI Taxonomy" id="2747483"/>
    <lineage>
        <taxon>Eukaryota</taxon>
        <taxon>Metazoa</taxon>
        <taxon>Ecdysozoa</taxon>
        <taxon>Arthropoda</taxon>
        <taxon>Chelicerata</taxon>
        <taxon>Arachnida</taxon>
        <taxon>Araneae</taxon>
        <taxon>Araneomorphae</taxon>
        <taxon>Entelegynae</taxon>
        <taxon>Araneoidea</taxon>
        <taxon>Nephilidae</taxon>
        <taxon>Trichonephila</taxon>
        <taxon>Trichonephila inaurata</taxon>
    </lineage>
</organism>
<dbReference type="Proteomes" id="UP000886998">
    <property type="component" value="Unassembled WGS sequence"/>
</dbReference>
<comment type="caution">
    <text evidence="1">The sequence shown here is derived from an EMBL/GenBank/DDBJ whole genome shotgun (WGS) entry which is preliminary data.</text>
</comment>
<evidence type="ECO:0000313" key="2">
    <source>
        <dbReference type="Proteomes" id="UP000886998"/>
    </source>
</evidence>
<accession>A0A8X6YTK1</accession>
<protein>
    <submittedName>
        <fullName evidence="1">Uncharacterized protein</fullName>
    </submittedName>
</protein>
<reference evidence="1" key="1">
    <citation type="submission" date="2020-08" db="EMBL/GenBank/DDBJ databases">
        <title>Multicomponent nature underlies the extraordinary mechanical properties of spider dragline silk.</title>
        <authorList>
            <person name="Kono N."/>
            <person name="Nakamura H."/>
            <person name="Mori M."/>
            <person name="Yoshida Y."/>
            <person name="Ohtoshi R."/>
            <person name="Malay A.D."/>
            <person name="Moran D.A.P."/>
            <person name="Tomita M."/>
            <person name="Numata K."/>
            <person name="Arakawa K."/>
        </authorList>
    </citation>
    <scope>NUCLEOTIDE SEQUENCE</scope>
</reference>
<keyword evidence="2" id="KW-1185">Reference proteome</keyword>
<gene>
    <name evidence="1" type="ORF">TNIN_413401</name>
</gene>
<proteinExistence type="predicted"/>
<dbReference type="EMBL" id="BMAV01022563">
    <property type="protein sequence ID" value="GFY77667.1"/>
    <property type="molecule type" value="Genomic_DNA"/>
</dbReference>
<name>A0A8X6YTK1_9ARAC</name>